<evidence type="ECO:0000313" key="3">
    <source>
        <dbReference type="EMBL" id="GIH80243.1"/>
    </source>
</evidence>
<evidence type="ECO:0000313" key="4">
    <source>
        <dbReference type="Proteomes" id="UP000616724"/>
    </source>
</evidence>
<evidence type="ECO:0000256" key="1">
    <source>
        <dbReference type="SAM" id="MobiDB-lite"/>
    </source>
</evidence>
<accession>A0A8J3RSE6</accession>
<sequence>MIVATSADGVQVRAADEGQGPAVVVLHGGLDDGSQWRKVAGRLTPRLRVVRIHRRQYRLDLTPSSTIAQEVEDVRTVVAALGGGPVLLVGHSSGGVVALEAALALPGAFTGLVLYEPPVVVGSSLGGAATAAARAALARGRRGKALEIFIRDVVRLPPWQAWLVGAVTCVHPELRAFVPRQIDDLQAIDQLGERLDAYRAVGIPTVLLGGETSPAHLGERLDALARVLPAAERVTLPREGHGGHMRSPGRVARVVAAAAAPRDRSGPAVVEPERDRGEHERHAP</sequence>
<dbReference type="GO" id="GO:0003824">
    <property type="term" value="F:catalytic activity"/>
    <property type="evidence" value="ECO:0007669"/>
    <property type="project" value="UniProtKB-ARBA"/>
</dbReference>
<dbReference type="RefSeq" id="WP_203894680.1">
    <property type="nucleotide sequence ID" value="NZ_BOOH01000057.1"/>
</dbReference>
<protein>
    <recommendedName>
        <fullName evidence="2">AB hydrolase-1 domain-containing protein</fullName>
    </recommendedName>
</protein>
<dbReference type="AlphaFoldDB" id="A0A8J3RSE6"/>
<feature type="compositionally biased region" description="Basic and acidic residues" evidence="1">
    <location>
        <begin position="261"/>
        <end position="284"/>
    </location>
</feature>
<dbReference type="EMBL" id="BOOH01000057">
    <property type="protein sequence ID" value="GIH80243.1"/>
    <property type="molecule type" value="Genomic_DNA"/>
</dbReference>
<keyword evidence="4" id="KW-1185">Reference proteome</keyword>
<feature type="domain" description="AB hydrolase-1" evidence="2">
    <location>
        <begin position="23"/>
        <end position="253"/>
    </location>
</feature>
<dbReference type="Gene3D" id="3.40.50.1820">
    <property type="entry name" value="alpha/beta hydrolase"/>
    <property type="match status" value="1"/>
</dbReference>
<feature type="region of interest" description="Disordered" evidence="1">
    <location>
        <begin position="256"/>
        <end position="284"/>
    </location>
</feature>
<dbReference type="GO" id="GO:0016020">
    <property type="term" value="C:membrane"/>
    <property type="evidence" value="ECO:0007669"/>
    <property type="project" value="TreeGrafter"/>
</dbReference>
<evidence type="ECO:0000259" key="2">
    <source>
        <dbReference type="Pfam" id="PF12697"/>
    </source>
</evidence>
<dbReference type="InterPro" id="IPR000073">
    <property type="entry name" value="AB_hydrolase_1"/>
</dbReference>
<dbReference type="PANTHER" id="PTHR43798">
    <property type="entry name" value="MONOACYLGLYCEROL LIPASE"/>
    <property type="match status" value="1"/>
</dbReference>
<dbReference type="SUPFAM" id="SSF53474">
    <property type="entry name" value="alpha/beta-Hydrolases"/>
    <property type="match status" value="1"/>
</dbReference>
<comment type="caution">
    <text evidence="3">The sequence shown here is derived from an EMBL/GenBank/DDBJ whole genome shotgun (WGS) entry which is preliminary data.</text>
</comment>
<gene>
    <name evidence="3" type="ORF">Plo01_66720</name>
</gene>
<name>A0A8J3RSE6_9ACTN</name>
<dbReference type="InterPro" id="IPR050266">
    <property type="entry name" value="AB_hydrolase_sf"/>
</dbReference>
<reference evidence="3 4" key="1">
    <citation type="submission" date="2021-01" db="EMBL/GenBank/DDBJ databases">
        <title>Whole genome shotgun sequence of Planobispora longispora NBRC 13918.</title>
        <authorList>
            <person name="Komaki H."/>
            <person name="Tamura T."/>
        </authorList>
    </citation>
    <scope>NUCLEOTIDE SEQUENCE [LARGE SCALE GENOMIC DNA]</scope>
    <source>
        <strain evidence="3 4">NBRC 13918</strain>
    </source>
</reference>
<organism evidence="3 4">
    <name type="scientific">Planobispora longispora</name>
    <dbReference type="NCBI Taxonomy" id="28887"/>
    <lineage>
        <taxon>Bacteria</taxon>
        <taxon>Bacillati</taxon>
        <taxon>Actinomycetota</taxon>
        <taxon>Actinomycetes</taxon>
        <taxon>Streptosporangiales</taxon>
        <taxon>Streptosporangiaceae</taxon>
        <taxon>Planobispora</taxon>
    </lineage>
</organism>
<dbReference type="Pfam" id="PF12697">
    <property type="entry name" value="Abhydrolase_6"/>
    <property type="match status" value="1"/>
</dbReference>
<proteinExistence type="predicted"/>
<dbReference type="InterPro" id="IPR029058">
    <property type="entry name" value="AB_hydrolase_fold"/>
</dbReference>
<dbReference type="Proteomes" id="UP000616724">
    <property type="component" value="Unassembled WGS sequence"/>
</dbReference>
<dbReference type="PANTHER" id="PTHR43798:SF33">
    <property type="entry name" value="HYDROLASE, PUTATIVE (AFU_ORTHOLOGUE AFUA_2G14860)-RELATED"/>
    <property type="match status" value="1"/>
</dbReference>